<evidence type="ECO:0000256" key="2">
    <source>
        <dbReference type="ARBA" id="ARBA00007278"/>
    </source>
</evidence>
<dbReference type="Proteomes" id="UP001150062">
    <property type="component" value="Unassembled WGS sequence"/>
</dbReference>
<evidence type="ECO:0000256" key="6">
    <source>
        <dbReference type="SAM" id="MobiDB-lite"/>
    </source>
</evidence>
<dbReference type="InterPro" id="IPR005326">
    <property type="entry name" value="Plectin_eS10_N"/>
</dbReference>
<evidence type="ECO:0000256" key="1">
    <source>
        <dbReference type="ARBA" id="ARBA00004496"/>
    </source>
</evidence>
<feature type="domain" description="Plectin/eS10 N-terminal" evidence="7">
    <location>
        <begin position="3"/>
        <end position="92"/>
    </location>
</feature>
<feature type="region of interest" description="Disordered" evidence="6">
    <location>
        <begin position="89"/>
        <end position="196"/>
    </location>
</feature>
<keyword evidence="5" id="KW-0687">Ribonucleoprotein</keyword>
<evidence type="ECO:0000259" key="7">
    <source>
        <dbReference type="Pfam" id="PF03501"/>
    </source>
</evidence>
<evidence type="ECO:0000256" key="5">
    <source>
        <dbReference type="ARBA" id="ARBA00023274"/>
    </source>
</evidence>
<protein>
    <submittedName>
        <fullName evidence="8">Ribosomal protein S10</fullName>
    </submittedName>
</protein>
<keyword evidence="4 8" id="KW-0689">Ribosomal protein</keyword>
<dbReference type="GO" id="GO:0005840">
    <property type="term" value="C:ribosome"/>
    <property type="evidence" value="ECO:0007669"/>
    <property type="project" value="UniProtKB-KW"/>
</dbReference>
<sequence length="196" mass="22972">MIIAKKDLKKVYTLFFKAGVFVCKKDPKKKHKETGLEGRAIYKIMKSLRSRGLIEEQFNWQYYYWRLNNEGIEYLREYLHFPKEVVPDTYKPRKRRAPLRDQRRGGRGRGRGRGFRGRGRGRGFRGRGRGRGSFRGGRGRGFLGDKKMGPSDRFVPSFRGGRGRGRGFRGRGNREGGYRPRDFGGRGQQRYNEDRK</sequence>
<proteinExistence type="inferred from homology"/>
<dbReference type="InterPro" id="IPR037447">
    <property type="entry name" value="Ribosomal_eS10"/>
</dbReference>
<reference evidence="8" key="1">
    <citation type="submission" date="2022-08" db="EMBL/GenBank/DDBJ databases">
        <title>Novel sulfate-reducing endosymbionts in the free-living metamonad Anaeramoeba.</title>
        <authorList>
            <person name="Jerlstrom-Hultqvist J."/>
            <person name="Cepicka I."/>
            <person name="Gallot-Lavallee L."/>
            <person name="Salas-Leiva D."/>
            <person name="Curtis B.A."/>
            <person name="Zahonova K."/>
            <person name="Pipaliya S."/>
            <person name="Dacks J."/>
            <person name="Roger A.J."/>
        </authorList>
    </citation>
    <scope>NUCLEOTIDE SEQUENCE</scope>
    <source>
        <strain evidence="8">Schooner1</strain>
    </source>
</reference>
<feature type="compositionally biased region" description="Basic residues" evidence="6">
    <location>
        <begin position="105"/>
        <end position="132"/>
    </location>
</feature>
<gene>
    <name evidence="8" type="ORF">M0813_00834</name>
</gene>
<comment type="caution">
    <text evidence="8">The sequence shown here is derived from an EMBL/GenBank/DDBJ whole genome shotgun (WGS) entry which is preliminary data.</text>
</comment>
<evidence type="ECO:0000313" key="9">
    <source>
        <dbReference type="Proteomes" id="UP001150062"/>
    </source>
</evidence>
<feature type="compositionally biased region" description="Gly residues" evidence="6">
    <location>
        <begin position="133"/>
        <end position="142"/>
    </location>
</feature>
<dbReference type="Gene3D" id="1.10.10.10">
    <property type="entry name" value="Winged helix-like DNA-binding domain superfamily/Winged helix DNA-binding domain"/>
    <property type="match status" value="1"/>
</dbReference>
<evidence type="ECO:0000256" key="4">
    <source>
        <dbReference type="ARBA" id="ARBA00022980"/>
    </source>
</evidence>
<keyword evidence="9" id="KW-1185">Reference proteome</keyword>
<dbReference type="PANTHER" id="PTHR12146">
    <property type="entry name" value="40S RIBOSOMAL PROTEIN S10"/>
    <property type="match status" value="1"/>
</dbReference>
<feature type="compositionally biased region" description="Basic residues" evidence="6">
    <location>
        <begin position="161"/>
        <end position="171"/>
    </location>
</feature>
<name>A0ABQ8XG06_9EUKA</name>
<comment type="subcellular location">
    <subcellularLocation>
        <location evidence="1">Cytoplasm</location>
    </subcellularLocation>
</comment>
<comment type="similarity">
    <text evidence="2">Belongs to the eukaryotic ribosomal protein eS10 family.</text>
</comment>
<evidence type="ECO:0000313" key="8">
    <source>
        <dbReference type="EMBL" id="KAJ6231019.1"/>
    </source>
</evidence>
<feature type="compositionally biased region" description="Basic and acidic residues" evidence="6">
    <location>
        <begin position="172"/>
        <end position="184"/>
    </location>
</feature>
<dbReference type="PANTHER" id="PTHR12146:SF0">
    <property type="entry name" value="RIBOSOMAL PROTEIN S10"/>
    <property type="match status" value="1"/>
</dbReference>
<accession>A0ABQ8XG06</accession>
<dbReference type="Pfam" id="PF03501">
    <property type="entry name" value="S10_plectin"/>
    <property type="match status" value="1"/>
</dbReference>
<dbReference type="InterPro" id="IPR036388">
    <property type="entry name" value="WH-like_DNA-bd_sf"/>
</dbReference>
<evidence type="ECO:0000256" key="3">
    <source>
        <dbReference type="ARBA" id="ARBA00022490"/>
    </source>
</evidence>
<dbReference type="EMBL" id="JAOAOG010000304">
    <property type="protein sequence ID" value="KAJ6231019.1"/>
    <property type="molecule type" value="Genomic_DNA"/>
</dbReference>
<organism evidence="8 9">
    <name type="scientific">Anaeramoeba flamelloides</name>
    <dbReference type="NCBI Taxonomy" id="1746091"/>
    <lineage>
        <taxon>Eukaryota</taxon>
        <taxon>Metamonada</taxon>
        <taxon>Anaeramoebidae</taxon>
        <taxon>Anaeramoeba</taxon>
    </lineage>
</organism>
<keyword evidence="3" id="KW-0963">Cytoplasm</keyword>